<dbReference type="GeneID" id="92357774"/>
<dbReference type="EMBL" id="JAFHLR010000022">
    <property type="protein sequence ID" value="KAG5479206.1"/>
    <property type="molecule type" value="Genomic_DNA"/>
</dbReference>
<gene>
    <name evidence="2" type="ORF">LSCM4_01795</name>
</gene>
<dbReference type="RefSeq" id="XP_067063299.1">
    <property type="nucleotide sequence ID" value="XM_067203840.1"/>
</dbReference>
<dbReference type="Proteomes" id="UP000674143">
    <property type="component" value="Chromosome 22"/>
</dbReference>
<feature type="region of interest" description="Disordered" evidence="1">
    <location>
        <begin position="470"/>
        <end position="500"/>
    </location>
</feature>
<comment type="caution">
    <text evidence="2">The sequence shown here is derived from an EMBL/GenBank/DDBJ whole genome shotgun (WGS) entry which is preliminary data.</text>
</comment>
<sequence>MPTTTTATETRYRRRESGRSVFHRLHAIPVQLLPPHVFALQHAAGEGKGDTDKDTPCVSPAAAFGVATCDPCAELGMNSVCLVTSAAAAPLPISPTRASATGDAAFFSTVGPPAAEQRFSYEVAAAHALRGGRVLFLCAPTSQAFSLAMFAVIVEKQWVSLERGQHEAQSARKADTGTTHDANNARPVGCARGPTWPSTSARAVTPAPASPSLSSEAQLRARERAVLAAVKRVEVLPCTSMEDLYAVCQAYTFPPVAAEAAPHSPTSVFSPVGSPQGSGRPRVAVTSAFPPSPSLMDSDGGTPISAVTLPAPQPAFLETASAPTSAGVSTPHQVDIVPLCIVDGFMGPLSTPTLLERASGQAIPLPHYVLCLLQRRLKCAVMVLEGEASVSTGGGARWAHSLSAVRLPSASSSLGQHPRKQSDTCAALPSPSTVLASSDLVQRLRVPHAHPPSVAPVTQAAWFVQQGSAESSSQVGGGGGRQLAKKATRADGEGENSAHSWSSQASAISLHDVQLSVAYIEWDAVWSPLRHGSRNMQACDGCNDATSAQDELLLPFSLAWRYRVHLMKTSVGEAAGARVGATDSLLHNRQSRSSESLWPPSHSWRRPSGVLGFSSGGPSTLQYTGVWVRSSHWHQL</sequence>
<feature type="region of interest" description="Disordered" evidence="1">
    <location>
        <begin position="169"/>
        <end position="216"/>
    </location>
</feature>
<dbReference type="KEGG" id="loi:92357774"/>
<accession>A0A836GQ09</accession>
<evidence type="ECO:0000256" key="1">
    <source>
        <dbReference type="SAM" id="MobiDB-lite"/>
    </source>
</evidence>
<dbReference type="AlphaFoldDB" id="A0A836GQ09"/>
<evidence type="ECO:0000313" key="3">
    <source>
        <dbReference type="Proteomes" id="UP000674143"/>
    </source>
</evidence>
<organism evidence="2 3">
    <name type="scientific">Leishmania orientalis</name>
    <dbReference type="NCBI Taxonomy" id="2249476"/>
    <lineage>
        <taxon>Eukaryota</taxon>
        <taxon>Discoba</taxon>
        <taxon>Euglenozoa</taxon>
        <taxon>Kinetoplastea</taxon>
        <taxon>Metakinetoplastina</taxon>
        <taxon>Trypanosomatida</taxon>
        <taxon>Trypanosomatidae</taxon>
        <taxon>Leishmaniinae</taxon>
        <taxon>Leishmania</taxon>
    </lineage>
</organism>
<evidence type="ECO:0000313" key="2">
    <source>
        <dbReference type="EMBL" id="KAG5479206.1"/>
    </source>
</evidence>
<reference evidence="2 3" key="1">
    <citation type="submission" date="2021-02" db="EMBL/GenBank/DDBJ databases">
        <title>Leishmania (Mundinia) orientalis Genome sequencing and assembly.</title>
        <authorList>
            <person name="Almutairi H."/>
            <person name="Gatherer D."/>
        </authorList>
    </citation>
    <scope>NUCLEOTIDE SEQUENCE [LARGE SCALE GENOMIC DNA]</scope>
    <source>
        <strain evidence="2">LSCM4</strain>
    </source>
</reference>
<protein>
    <submittedName>
        <fullName evidence="2">Uncharacterized protein</fullName>
    </submittedName>
</protein>
<proteinExistence type="predicted"/>
<keyword evidence="3" id="KW-1185">Reference proteome</keyword>
<name>A0A836GQ09_9TRYP</name>
<feature type="compositionally biased region" description="Low complexity" evidence="1">
    <location>
        <begin position="206"/>
        <end position="216"/>
    </location>
</feature>